<dbReference type="GO" id="GO:0030288">
    <property type="term" value="C:outer membrane-bounded periplasmic space"/>
    <property type="evidence" value="ECO:0007669"/>
    <property type="project" value="TreeGrafter"/>
</dbReference>
<keyword evidence="3" id="KW-0813">Transport</keyword>
<accession>A0AAJ1C225</accession>
<organism evidence="8 9">
    <name type="scientific">Ciceribacter sichuanensis</name>
    <dbReference type="NCBI Taxonomy" id="2949647"/>
    <lineage>
        <taxon>Bacteria</taxon>
        <taxon>Pseudomonadati</taxon>
        <taxon>Pseudomonadota</taxon>
        <taxon>Alphaproteobacteria</taxon>
        <taxon>Hyphomicrobiales</taxon>
        <taxon>Rhizobiaceae</taxon>
        <taxon>Ciceribacter</taxon>
    </lineage>
</organism>
<dbReference type="Pfam" id="PF01497">
    <property type="entry name" value="Peripla_BP_2"/>
    <property type="match status" value="1"/>
</dbReference>
<keyword evidence="4" id="KW-0410">Iron transport</keyword>
<evidence type="ECO:0000256" key="4">
    <source>
        <dbReference type="ARBA" id="ARBA00022496"/>
    </source>
</evidence>
<keyword evidence="4" id="KW-0406">Ion transport</keyword>
<evidence type="ECO:0000313" key="9">
    <source>
        <dbReference type="Proteomes" id="UP001155380"/>
    </source>
</evidence>
<evidence type="ECO:0000256" key="1">
    <source>
        <dbReference type="ARBA" id="ARBA00004196"/>
    </source>
</evidence>
<dbReference type="RefSeq" id="WP_250915039.1">
    <property type="nucleotide sequence ID" value="NZ_JAMXLX010000009.1"/>
</dbReference>
<dbReference type="Proteomes" id="UP001155380">
    <property type="component" value="Unassembled WGS sequence"/>
</dbReference>
<dbReference type="InterPro" id="IPR051313">
    <property type="entry name" value="Bact_iron-sidero_bind"/>
</dbReference>
<dbReference type="PANTHER" id="PTHR30532:SF24">
    <property type="entry name" value="FERRIC ENTEROBACTIN-BINDING PERIPLASMIC PROTEIN FEPB"/>
    <property type="match status" value="1"/>
</dbReference>
<evidence type="ECO:0000256" key="5">
    <source>
        <dbReference type="ARBA" id="ARBA00022729"/>
    </source>
</evidence>
<keyword evidence="5 6" id="KW-0732">Signal</keyword>
<evidence type="ECO:0000256" key="2">
    <source>
        <dbReference type="ARBA" id="ARBA00008814"/>
    </source>
</evidence>
<evidence type="ECO:0000256" key="6">
    <source>
        <dbReference type="SAM" id="SignalP"/>
    </source>
</evidence>
<dbReference type="PANTHER" id="PTHR30532">
    <property type="entry name" value="IRON III DICITRATE-BINDING PERIPLASMIC PROTEIN"/>
    <property type="match status" value="1"/>
</dbReference>
<reference evidence="8" key="1">
    <citation type="submission" date="2022-06" db="EMBL/GenBank/DDBJ databases">
        <authorList>
            <person name="Sun Q."/>
        </authorList>
    </citation>
    <scope>NUCLEOTIDE SEQUENCE</scope>
    <source>
        <strain evidence="8">S101</strain>
    </source>
</reference>
<proteinExistence type="inferred from homology"/>
<dbReference type="EMBL" id="JAMXLX010000009">
    <property type="protein sequence ID" value="MCO5959403.1"/>
    <property type="molecule type" value="Genomic_DNA"/>
</dbReference>
<feature type="signal peptide" evidence="6">
    <location>
        <begin position="1"/>
        <end position="26"/>
    </location>
</feature>
<name>A0AAJ1C225_9HYPH</name>
<sequence>MTGSSVFRRALALLVFLLVSSANVMAQSFPVTMHHALGETTITSQPRRIVSLGLNDQDFLYALGISPVGVREWWGRKPFATWPWAEPLRRKLGAAPEVMTGRRIDPEWVLSLAPDLIVATYADLDETTYRKLSRIAPVIASPEGYLPWGAPWQVQLRQLDMATSGSTERADAIIAGIQRQITGIRADHPEFSSSSGSFADIRNGQIVLWGANTSPGRFLADLGFVLPDRLSALADDAGWIRLSLEQAPLLDLDTVIWPNGQRERIEAMRSYRNQRLSKEKRSIWLESDSDLSAALWFQSPLSLDFVLERIIPLLADALSPAGN</sequence>
<evidence type="ECO:0000256" key="3">
    <source>
        <dbReference type="ARBA" id="ARBA00022448"/>
    </source>
</evidence>
<feature type="domain" description="Fe/B12 periplasmic-binding" evidence="7">
    <location>
        <begin position="48"/>
        <end position="318"/>
    </location>
</feature>
<dbReference type="AlphaFoldDB" id="A0AAJ1C225"/>
<protein>
    <submittedName>
        <fullName evidence="8">ABC transporter substrate-binding protein</fullName>
    </submittedName>
</protein>
<dbReference type="Gene3D" id="3.40.50.1980">
    <property type="entry name" value="Nitrogenase molybdenum iron protein domain"/>
    <property type="match status" value="2"/>
</dbReference>
<dbReference type="PROSITE" id="PS50983">
    <property type="entry name" value="FE_B12_PBP"/>
    <property type="match status" value="1"/>
</dbReference>
<comment type="subcellular location">
    <subcellularLocation>
        <location evidence="1">Cell envelope</location>
    </subcellularLocation>
</comment>
<dbReference type="GO" id="GO:1901678">
    <property type="term" value="P:iron coordination entity transport"/>
    <property type="evidence" value="ECO:0007669"/>
    <property type="project" value="UniProtKB-ARBA"/>
</dbReference>
<gene>
    <name evidence="8" type="ORF">NBH21_21750</name>
</gene>
<comment type="similarity">
    <text evidence="2">Belongs to the bacterial solute-binding protein 8 family.</text>
</comment>
<comment type="caution">
    <text evidence="8">The sequence shown here is derived from an EMBL/GenBank/DDBJ whole genome shotgun (WGS) entry which is preliminary data.</text>
</comment>
<evidence type="ECO:0000259" key="7">
    <source>
        <dbReference type="PROSITE" id="PS50983"/>
    </source>
</evidence>
<dbReference type="InterPro" id="IPR002491">
    <property type="entry name" value="ABC_transptr_periplasmic_BD"/>
</dbReference>
<feature type="chain" id="PRO_5042506932" evidence="6">
    <location>
        <begin position="27"/>
        <end position="323"/>
    </location>
</feature>
<evidence type="ECO:0000313" key="8">
    <source>
        <dbReference type="EMBL" id="MCO5959403.1"/>
    </source>
</evidence>
<keyword evidence="4" id="KW-0408">Iron</keyword>
<dbReference type="SUPFAM" id="SSF53807">
    <property type="entry name" value="Helical backbone' metal receptor"/>
    <property type="match status" value="1"/>
</dbReference>